<evidence type="ECO:0000313" key="2">
    <source>
        <dbReference type="EMBL" id="OGZ72216.1"/>
    </source>
</evidence>
<feature type="transmembrane region" description="Helical" evidence="1">
    <location>
        <begin position="42"/>
        <end position="62"/>
    </location>
</feature>
<organism evidence="2 3">
    <name type="scientific">Candidatus Staskawiczbacteria bacterium RIFCSPLOWO2_01_FULL_37_25b</name>
    <dbReference type="NCBI Taxonomy" id="1802213"/>
    <lineage>
        <taxon>Bacteria</taxon>
        <taxon>Candidatus Staskawicziibacteriota</taxon>
    </lineage>
</organism>
<keyword evidence="1" id="KW-0472">Membrane</keyword>
<dbReference type="EMBL" id="MHOZ01000043">
    <property type="protein sequence ID" value="OGZ72216.1"/>
    <property type="molecule type" value="Genomic_DNA"/>
</dbReference>
<evidence type="ECO:0000256" key="1">
    <source>
        <dbReference type="SAM" id="Phobius"/>
    </source>
</evidence>
<feature type="transmembrane region" description="Helical" evidence="1">
    <location>
        <begin position="123"/>
        <end position="140"/>
    </location>
</feature>
<keyword evidence="1" id="KW-1133">Transmembrane helix</keyword>
<keyword evidence="1" id="KW-0812">Transmembrane</keyword>
<accession>A0A1G2IBV5</accession>
<sequence length="200" mass="23035">MSLIKLKNKLMARTGAIDDKKIKNIEDEIKGSRKETATLNKIMIWLTVVLVVFGLISVLQGFGWMETSIIIIPVFLLSIAYFLYMKKELRGGNLGLRSRNGCGEGLYGKKDIREDGSYVSTKWFMILLIPIIPLGTYRIWKGETLHSFVADARIGIQQSTEIRTERLKMDWQQIFLTYIVVLVILGLITFLIYRLFDFNF</sequence>
<protein>
    <submittedName>
        <fullName evidence="2">Uncharacterized protein</fullName>
    </submittedName>
</protein>
<feature type="transmembrane region" description="Helical" evidence="1">
    <location>
        <begin position="68"/>
        <end position="84"/>
    </location>
</feature>
<reference evidence="2 3" key="1">
    <citation type="journal article" date="2016" name="Nat. Commun.">
        <title>Thousands of microbial genomes shed light on interconnected biogeochemical processes in an aquifer system.</title>
        <authorList>
            <person name="Anantharaman K."/>
            <person name="Brown C.T."/>
            <person name="Hug L.A."/>
            <person name="Sharon I."/>
            <person name="Castelle C.J."/>
            <person name="Probst A.J."/>
            <person name="Thomas B.C."/>
            <person name="Singh A."/>
            <person name="Wilkins M.J."/>
            <person name="Karaoz U."/>
            <person name="Brodie E.L."/>
            <person name="Williams K.H."/>
            <person name="Hubbard S.S."/>
            <person name="Banfield J.F."/>
        </authorList>
    </citation>
    <scope>NUCLEOTIDE SEQUENCE [LARGE SCALE GENOMIC DNA]</scope>
</reference>
<gene>
    <name evidence="2" type="ORF">A2998_03405</name>
</gene>
<name>A0A1G2IBV5_9BACT</name>
<dbReference type="AlphaFoldDB" id="A0A1G2IBV5"/>
<proteinExistence type="predicted"/>
<comment type="caution">
    <text evidence="2">The sequence shown here is derived from an EMBL/GenBank/DDBJ whole genome shotgun (WGS) entry which is preliminary data.</text>
</comment>
<dbReference type="Proteomes" id="UP000178826">
    <property type="component" value="Unassembled WGS sequence"/>
</dbReference>
<feature type="transmembrane region" description="Helical" evidence="1">
    <location>
        <begin position="175"/>
        <end position="196"/>
    </location>
</feature>
<evidence type="ECO:0000313" key="3">
    <source>
        <dbReference type="Proteomes" id="UP000178826"/>
    </source>
</evidence>